<comment type="caution">
    <text evidence="2">The sequence shown here is derived from an EMBL/GenBank/DDBJ whole genome shotgun (WGS) entry which is preliminary data.</text>
</comment>
<evidence type="ECO:0000256" key="1">
    <source>
        <dbReference type="SAM" id="MobiDB-lite"/>
    </source>
</evidence>
<feature type="compositionally biased region" description="Basic and acidic residues" evidence="1">
    <location>
        <begin position="21"/>
        <end position="55"/>
    </location>
</feature>
<sequence>LQRAAARGRAPRRRQVRRQGARQERPRGGRGRPGAERRRGEGHCRADGRRARGDVEEVQSQGGRREGESGHGGRRVVVLRPDGHDPLRLGAVEKWSHERDASSMTLPFAAAELRSNDGEKIQAGAALSLQSS</sequence>
<reference evidence="2" key="2">
    <citation type="submission" date="2020-03" db="EMBL/GenBank/DDBJ databases">
        <title>The second near-complete assembly of the hexaploid bread wheat (Triticum aestivum) genome.</title>
        <authorList>
            <person name="Zimin A.V."/>
            <person name="Puiu D."/>
            <person name="Shumante A."/>
            <person name="Alonge M."/>
            <person name="Salzberg S.L."/>
        </authorList>
    </citation>
    <scope>NUCLEOTIDE SEQUENCE</scope>
    <source>
        <tissue evidence="2">Leaf</tissue>
    </source>
</reference>
<dbReference type="AlphaFoldDB" id="A0A9R1JSW5"/>
<proteinExistence type="predicted"/>
<protein>
    <submittedName>
        <fullName evidence="2">Uncharacterized protein</fullName>
    </submittedName>
</protein>
<gene>
    <name evidence="2" type="ORF">CFC21_040385</name>
</gene>
<accession>A0A9R1JSW5</accession>
<feature type="region of interest" description="Disordered" evidence="1">
    <location>
        <begin position="1"/>
        <end position="86"/>
    </location>
</feature>
<dbReference type="EMBL" id="CM022218">
    <property type="protein sequence ID" value="KAF7028465.1"/>
    <property type="molecule type" value="Genomic_DNA"/>
</dbReference>
<evidence type="ECO:0000313" key="2">
    <source>
        <dbReference type="EMBL" id="KAF7028465.1"/>
    </source>
</evidence>
<reference evidence="2" key="1">
    <citation type="journal article" date="2017" name="Gigascience">
        <title>The first near-complete assembly of the hexaploid bread wheat genome, Triticum aestivum.</title>
        <authorList>
            <person name="Zimin A.V."/>
            <person name="Puiu D."/>
            <person name="Hall R."/>
            <person name="Kingan S."/>
            <person name="Clavijo B.J."/>
            <person name="Salzberg S.L."/>
        </authorList>
    </citation>
    <scope>NUCLEOTIDE SEQUENCE</scope>
    <source>
        <tissue evidence="2">Leaf</tissue>
    </source>
</reference>
<name>A0A9R1JSW5_WHEAT</name>
<feature type="compositionally biased region" description="Basic residues" evidence="1">
    <location>
        <begin position="9"/>
        <end position="20"/>
    </location>
</feature>
<organism evidence="2">
    <name type="scientific">Triticum aestivum</name>
    <name type="common">Wheat</name>
    <dbReference type="NCBI Taxonomy" id="4565"/>
    <lineage>
        <taxon>Eukaryota</taxon>
        <taxon>Viridiplantae</taxon>
        <taxon>Streptophyta</taxon>
        <taxon>Embryophyta</taxon>
        <taxon>Tracheophyta</taxon>
        <taxon>Spermatophyta</taxon>
        <taxon>Magnoliopsida</taxon>
        <taxon>Liliopsida</taxon>
        <taxon>Poales</taxon>
        <taxon>Poaceae</taxon>
        <taxon>BOP clade</taxon>
        <taxon>Pooideae</taxon>
        <taxon>Triticodae</taxon>
        <taxon>Triticeae</taxon>
        <taxon>Triticinae</taxon>
        <taxon>Triticum</taxon>
    </lineage>
</organism>
<feature type="non-terminal residue" evidence="2">
    <location>
        <position position="1"/>
    </location>
</feature>
<dbReference type="Proteomes" id="UP000815260">
    <property type="component" value="Chromosome 3B"/>
</dbReference>
<feature type="non-terminal residue" evidence="2">
    <location>
        <position position="132"/>
    </location>
</feature>